<dbReference type="EMBL" id="BMAO01036965">
    <property type="protein sequence ID" value="GFR14370.1"/>
    <property type="molecule type" value="Genomic_DNA"/>
</dbReference>
<feature type="non-terminal residue" evidence="2">
    <location>
        <position position="1"/>
    </location>
</feature>
<dbReference type="Gene3D" id="3.10.10.10">
    <property type="entry name" value="HIV Type 1 Reverse Transcriptase, subunit A, domain 1"/>
    <property type="match status" value="1"/>
</dbReference>
<dbReference type="InterPro" id="IPR008042">
    <property type="entry name" value="Retrotrans_Pao"/>
</dbReference>
<dbReference type="Pfam" id="PF05380">
    <property type="entry name" value="Peptidase_A17"/>
    <property type="match status" value="1"/>
</dbReference>
<dbReference type="Gene3D" id="2.40.70.10">
    <property type="entry name" value="Acid Proteases"/>
    <property type="match status" value="1"/>
</dbReference>
<dbReference type="PANTHER" id="PTHR47331:SF5">
    <property type="entry name" value="RIBONUCLEASE H"/>
    <property type="match status" value="1"/>
</dbReference>
<comment type="caution">
    <text evidence="2">The sequence shown here is derived from an EMBL/GenBank/DDBJ whole genome shotgun (WGS) entry which is preliminary data.</text>
</comment>
<proteinExistence type="predicted"/>
<dbReference type="InterPro" id="IPR043502">
    <property type="entry name" value="DNA/RNA_pol_sf"/>
</dbReference>
<keyword evidence="3" id="KW-1185">Reference proteome</keyword>
<dbReference type="InterPro" id="IPR043128">
    <property type="entry name" value="Rev_trsase/Diguanyl_cyclase"/>
</dbReference>
<name>A0A8X6IZY4_TRICU</name>
<gene>
    <name evidence="2" type="primary">Fcan01_25301</name>
    <name evidence="2" type="ORF">TNCT_12421</name>
</gene>
<dbReference type="GO" id="GO:0071897">
    <property type="term" value="P:DNA biosynthetic process"/>
    <property type="evidence" value="ECO:0007669"/>
    <property type="project" value="UniProtKB-ARBA"/>
</dbReference>
<evidence type="ECO:0000313" key="2">
    <source>
        <dbReference type="EMBL" id="GFR14370.1"/>
    </source>
</evidence>
<evidence type="ECO:0000313" key="3">
    <source>
        <dbReference type="Proteomes" id="UP000887116"/>
    </source>
</evidence>
<dbReference type="PANTHER" id="PTHR47331">
    <property type="entry name" value="PHD-TYPE DOMAIN-CONTAINING PROTEIN"/>
    <property type="match status" value="1"/>
</dbReference>
<organism evidence="2 3">
    <name type="scientific">Trichonephila clavata</name>
    <name type="common">Joro spider</name>
    <name type="synonym">Nephila clavata</name>
    <dbReference type="NCBI Taxonomy" id="2740835"/>
    <lineage>
        <taxon>Eukaryota</taxon>
        <taxon>Metazoa</taxon>
        <taxon>Ecdysozoa</taxon>
        <taxon>Arthropoda</taxon>
        <taxon>Chelicerata</taxon>
        <taxon>Arachnida</taxon>
        <taxon>Araneae</taxon>
        <taxon>Araneomorphae</taxon>
        <taxon>Entelegynae</taxon>
        <taxon>Araneoidea</taxon>
        <taxon>Nephilidae</taxon>
        <taxon>Trichonephila</taxon>
    </lineage>
</organism>
<evidence type="ECO:0000256" key="1">
    <source>
        <dbReference type="SAM" id="MobiDB-lite"/>
    </source>
</evidence>
<accession>A0A8X6IZY4</accession>
<feature type="compositionally biased region" description="Basic and acidic residues" evidence="1">
    <location>
        <begin position="961"/>
        <end position="982"/>
    </location>
</feature>
<dbReference type="Gene3D" id="3.30.70.270">
    <property type="match status" value="1"/>
</dbReference>
<dbReference type="Proteomes" id="UP000887116">
    <property type="component" value="Unassembled WGS sequence"/>
</dbReference>
<protein>
    <recommendedName>
        <fullName evidence="4">Peptidase aspartic putative domain-containing protein</fullName>
    </recommendedName>
</protein>
<dbReference type="OrthoDB" id="6429879at2759"/>
<dbReference type="AlphaFoldDB" id="A0A8X6IZY4"/>
<dbReference type="SUPFAM" id="SSF56672">
    <property type="entry name" value="DNA/RNA polymerases"/>
    <property type="match status" value="1"/>
</dbReference>
<feature type="region of interest" description="Disordered" evidence="1">
    <location>
        <begin position="961"/>
        <end position="983"/>
    </location>
</feature>
<dbReference type="InterPro" id="IPR021109">
    <property type="entry name" value="Peptidase_aspartic_dom_sf"/>
</dbReference>
<reference evidence="2" key="1">
    <citation type="submission" date="2020-07" db="EMBL/GenBank/DDBJ databases">
        <title>Multicomponent nature underlies the extraordinary mechanical properties of spider dragline silk.</title>
        <authorList>
            <person name="Kono N."/>
            <person name="Nakamura H."/>
            <person name="Mori M."/>
            <person name="Yoshida Y."/>
            <person name="Ohtoshi R."/>
            <person name="Malay A.D."/>
            <person name="Moran D.A.P."/>
            <person name="Tomita M."/>
            <person name="Numata K."/>
            <person name="Arakawa K."/>
        </authorList>
    </citation>
    <scope>NUCLEOTIDE SEQUENCE</scope>
</reference>
<evidence type="ECO:0008006" key="4">
    <source>
        <dbReference type="Google" id="ProtNLM"/>
    </source>
</evidence>
<sequence length="1161" mass="130728">MTKTNKKFPYSSQIVSNVCVHCNSGSHFGLFVCDSFLELPIKEKWDVVKKYKLCFNCLKENKTHHISKCRAGVCKFCSKLHNSILCSKNPNNIKTFIANTVSDIHTEDSTISSNNAIVPAAQAVLLPTAIVYVKDINGAFQKCRILIDSASQGSFVRESCVNLLQLKRTSVNINVDGLSSRNVGRVSGLVQLEITSLFYKNTSITVDALILPKITCDLPQFQVDASALNTFKNLQLADINCLQPSSIDILLGADVFGEIRLNRHLNVPGHSLTAMETIFGWVVLGKTKISCQRIISNHASYNAVEFQLDKFWQLEELSETKPFTNEEIACENHFKRTHTRDSTGRFAVKFPFRDSSDELGSSRDIAVHRLQQIERRFSKNQSLSDQYHKFMDDYLKLGHMELIPENEIDVPASSSFYLPHHPVPNKNGDKFRVVFDGSAKSSSGISLNDKLMVGPQLQTDLTTLLLRFRMHKIAITADIEKMYRQITLHDSDFQRIMWRNSPFEPIQDFRLTRIAYGTASAPYLAIKCLQQLALNESNNFPLASKAALKDFYVDDLMSGANSLSEALELQNQLTQMVSSAGLVLRKWASNCSEFLNSIDSDMRLSNTSLNIDNDDTVKTLGILWHPASDVFYFKITPLSFEGTLTKRTLLSTIAKTFDPLGWLSPITIQYKTIMQRLWKQQLQWDERVPTDIKLEWEQLANDVQFVKDIKIPRFLLVDSDNQFHLFGFSDASEKAYAAAIYCRSVSDTGKINVQLIIAKTRVAPLKTVSLPRLELCGALLLVKMMDFTCKALNYPISQAQFYTDSTIVLSWIGSHASRWKTFVANRVAKIQTLSSATQWHHISGSANPADLATSGVSSSTLLTSIWLCGPKFLNETFPFQTDSSVPALNDAVPEERYCTLQSIIVPNHLPDVELRSEDWIQFCTSEVPQFQLQKGTVVKDQEVELPIVNYEKKFFRRQVKESAQDQSQKTEPHREEEKERDSGASIDVCARSWINENDLLGEYVWLKSPLDDVCHCLPLAKIKIKTKGGEFYTKAAIKSNSSADEPYLLGNRTADLIESSEKGVQVINAVVTRSASKEIGTNLPTANSSPTENSDQIPPSEIHEEEMLEIPQVDGMREFCLANVTSSDFRSEQERCPDLQALWKKARSGVDEEFQLMKGKL</sequence>